<organism evidence="3 4">
    <name type="scientific">Pseudomonas cuatrocienegasensis</name>
    <dbReference type="NCBI Taxonomy" id="543360"/>
    <lineage>
        <taxon>Bacteria</taxon>
        <taxon>Pseudomonadati</taxon>
        <taxon>Pseudomonadota</taxon>
        <taxon>Gammaproteobacteria</taxon>
        <taxon>Pseudomonadales</taxon>
        <taxon>Pseudomonadaceae</taxon>
        <taxon>Pseudomonas</taxon>
    </lineage>
</organism>
<name>A0ABY1BM68_9PSED</name>
<dbReference type="RefSeq" id="WP_069518433.1">
    <property type="nucleotide sequence ID" value="NZ_FOFP01000016.1"/>
</dbReference>
<comment type="caution">
    <text evidence="3">The sequence shown here is derived from an EMBL/GenBank/DDBJ whole genome shotgun (WGS) entry which is preliminary data.</text>
</comment>
<keyword evidence="4" id="KW-1185">Reference proteome</keyword>
<keyword evidence="2" id="KW-0472">Membrane</keyword>
<dbReference type="Proteomes" id="UP000198512">
    <property type="component" value="Unassembled WGS sequence"/>
</dbReference>
<protein>
    <submittedName>
        <fullName evidence="3">Uncharacterized protein</fullName>
    </submittedName>
</protein>
<dbReference type="EMBL" id="FOFP01000016">
    <property type="protein sequence ID" value="SER16987.1"/>
    <property type="molecule type" value="Genomic_DNA"/>
</dbReference>
<accession>A0ABY1BM68</accession>
<feature type="compositionally biased region" description="Polar residues" evidence="1">
    <location>
        <begin position="123"/>
        <end position="142"/>
    </location>
</feature>
<evidence type="ECO:0000256" key="2">
    <source>
        <dbReference type="SAM" id="Phobius"/>
    </source>
</evidence>
<evidence type="ECO:0000256" key="1">
    <source>
        <dbReference type="SAM" id="MobiDB-lite"/>
    </source>
</evidence>
<sequence length="245" mass="28325">MKSDWDDAPDYIRNEKKRYPWRVIVIMVVGSAFTWGVVALFAKPIVINVDQLKQAIHVDGKPLFSQQQAPQTYSEPQQPIRLPSVPLDQPPQRLQQPSRADIEWAEKNEALAIARAQNHFSDENYTPKQPANTYSAPATRQVETAPAPQRSTRRERTSKWIKGWDGGSNYLAEWISINNQIDGSSVCANHRRGSIEYRECRKAAKQYYHEECRSWRAKYQHDRKDNSERMRQRYCSAANSFSPMG</sequence>
<feature type="transmembrane region" description="Helical" evidence="2">
    <location>
        <begin position="21"/>
        <end position="42"/>
    </location>
</feature>
<keyword evidence="2" id="KW-0812">Transmembrane</keyword>
<feature type="region of interest" description="Disordered" evidence="1">
    <location>
        <begin position="122"/>
        <end position="157"/>
    </location>
</feature>
<reference evidence="3 4" key="1">
    <citation type="submission" date="2016-10" db="EMBL/GenBank/DDBJ databases">
        <authorList>
            <person name="Varghese N."/>
            <person name="Submissions S."/>
        </authorList>
    </citation>
    <scope>NUCLEOTIDE SEQUENCE [LARGE SCALE GENOMIC DNA]</scope>
    <source>
        <strain evidence="3 4">CIP 109853</strain>
    </source>
</reference>
<feature type="compositionally biased region" description="Polar residues" evidence="1">
    <location>
        <begin position="67"/>
        <end position="77"/>
    </location>
</feature>
<keyword evidence="2" id="KW-1133">Transmembrane helix</keyword>
<evidence type="ECO:0000313" key="4">
    <source>
        <dbReference type="Proteomes" id="UP000198512"/>
    </source>
</evidence>
<feature type="region of interest" description="Disordered" evidence="1">
    <location>
        <begin position="67"/>
        <end position="93"/>
    </location>
</feature>
<gene>
    <name evidence="3" type="ORF">SAMN05216600_116115</name>
</gene>
<proteinExistence type="predicted"/>
<evidence type="ECO:0000313" key="3">
    <source>
        <dbReference type="EMBL" id="SER16987.1"/>
    </source>
</evidence>